<evidence type="ECO:0000313" key="3">
    <source>
        <dbReference type="EMBL" id="CAL8103362.1"/>
    </source>
</evidence>
<evidence type="ECO:0000256" key="1">
    <source>
        <dbReference type="ARBA" id="ARBA00022490"/>
    </source>
</evidence>
<gene>
    <name evidence="3" type="ORF">ODALV1_LOCUS11428</name>
</gene>
<comment type="caution">
    <text evidence="3">The sequence shown here is derived from an EMBL/GenBank/DDBJ whole genome shotgun (WGS) entry which is preliminary data.</text>
</comment>
<protein>
    <recommendedName>
        <fullName evidence="5">Ubiquitin carboxyl-terminal hydrolase CYLD</fullName>
    </recommendedName>
</protein>
<evidence type="ECO:0000313" key="4">
    <source>
        <dbReference type="Proteomes" id="UP001642540"/>
    </source>
</evidence>
<dbReference type="EMBL" id="CAXLJM020000034">
    <property type="protein sequence ID" value="CAL8103362.1"/>
    <property type="molecule type" value="Genomic_DNA"/>
</dbReference>
<keyword evidence="4" id="KW-1185">Reference proteome</keyword>
<evidence type="ECO:0000256" key="2">
    <source>
        <dbReference type="SAM" id="Phobius"/>
    </source>
</evidence>
<feature type="transmembrane region" description="Helical" evidence="2">
    <location>
        <begin position="125"/>
        <end position="142"/>
    </location>
</feature>
<name>A0ABP1QNY2_9HEXA</name>
<organism evidence="3 4">
    <name type="scientific">Orchesella dallaii</name>
    <dbReference type="NCBI Taxonomy" id="48710"/>
    <lineage>
        <taxon>Eukaryota</taxon>
        <taxon>Metazoa</taxon>
        <taxon>Ecdysozoa</taxon>
        <taxon>Arthropoda</taxon>
        <taxon>Hexapoda</taxon>
        <taxon>Collembola</taxon>
        <taxon>Entomobryomorpha</taxon>
        <taxon>Entomobryoidea</taxon>
        <taxon>Orchesellidae</taxon>
        <taxon>Orchesellinae</taxon>
        <taxon>Orchesella</taxon>
    </lineage>
</organism>
<evidence type="ECO:0008006" key="5">
    <source>
        <dbReference type="Google" id="ProtNLM"/>
    </source>
</evidence>
<dbReference type="Gene3D" id="3.90.70.10">
    <property type="entry name" value="Cysteine proteinases"/>
    <property type="match status" value="1"/>
</dbReference>
<accession>A0ABP1QNY2</accession>
<proteinExistence type="predicted"/>
<keyword evidence="2" id="KW-0812">Transmembrane</keyword>
<sequence>MGSTISSNKKTHRRHSFNSLQGKVLLYLLSDREEGYRINPVETFSNISHHKYSSLVDFIRHIRPKRPLDFDCCKPQAKEGLRYVVKDNPDERGKLVKVVNVADNDRLPVHMAYIEMDIAPKHRNFFRFLFFKITAWFISWVFPNFGKTIRAYLMDKLELEKEYYRKVLINSNAVSEEISILGAYRGIEGSNNSCYLDSLLVSMFYRTTIFDRLLISKHGDNEYAKITRELLGTHIVKPLRSTFYCSSASAMSLRRHLRALDEDVMGSFMDVEQLLYLLLEDALKEQEFIQYSGGGGDYMHLMSIDIHDSSSAITVQINFETSLQLNGYLKLKTVPNPGLILGLPRSDGKFVNYEAVIPNVELNIQHLMEPADCGTCNRTASWEITNQDSSECSDVMILCCEDCLHCLLEVNSGNGKLINKVVSRVKMRLLAIICISASHFTAFVRDTIGSDEWVFFDSMAGGYPEVKIVDELDKWLNILAASPMEFKSYDNIPIQIERTYTDCHMCIYEPVLYKHNIQNL</sequence>
<keyword evidence="2" id="KW-1133">Transmembrane helix</keyword>
<dbReference type="InterPro" id="IPR038765">
    <property type="entry name" value="Papain-like_cys_pep_sf"/>
</dbReference>
<keyword evidence="1" id="KW-0963">Cytoplasm</keyword>
<keyword evidence="2" id="KW-0472">Membrane</keyword>
<dbReference type="PANTHER" id="PTHR11830">
    <property type="entry name" value="40S RIBOSOMAL PROTEIN S3A"/>
    <property type="match status" value="1"/>
</dbReference>
<dbReference type="Proteomes" id="UP001642540">
    <property type="component" value="Unassembled WGS sequence"/>
</dbReference>
<reference evidence="3 4" key="1">
    <citation type="submission" date="2024-08" db="EMBL/GenBank/DDBJ databases">
        <authorList>
            <person name="Cucini C."/>
            <person name="Frati F."/>
        </authorList>
    </citation>
    <scope>NUCLEOTIDE SEQUENCE [LARGE SCALE GENOMIC DNA]</scope>
</reference>
<dbReference type="SUPFAM" id="SSF54001">
    <property type="entry name" value="Cysteine proteinases"/>
    <property type="match status" value="1"/>
</dbReference>